<comment type="caution">
    <text evidence="2">The sequence shown here is derived from an EMBL/GenBank/DDBJ whole genome shotgun (WGS) entry which is preliminary data.</text>
</comment>
<proteinExistence type="predicted"/>
<protein>
    <recommendedName>
        <fullName evidence="3">RNA polymerase sigma factor 70 region 4 type 2 domain-containing protein</fullName>
    </recommendedName>
</protein>
<evidence type="ECO:0000313" key="2">
    <source>
        <dbReference type="EMBL" id="HGZ42178.1"/>
    </source>
</evidence>
<reference evidence="2" key="1">
    <citation type="journal article" date="2020" name="mSystems">
        <title>Genome- and Community-Level Interaction Insights into Carbon Utilization and Element Cycling Functions of Hydrothermarchaeota in Hydrothermal Sediment.</title>
        <authorList>
            <person name="Zhou Z."/>
            <person name="Liu Y."/>
            <person name="Xu W."/>
            <person name="Pan J."/>
            <person name="Luo Z.H."/>
            <person name="Li M."/>
        </authorList>
    </citation>
    <scope>NUCLEOTIDE SEQUENCE [LARGE SCALE GENOMIC DNA]</scope>
    <source>
        <strain evidence="2">SpSt-381</strain>
    </source>
</reference>
<name>A0A832I0F7_UNCEI</name>
<feature type="region of interest" description="Disordered" evidence="1">
    <location>
        <begin position="87"/>
        <end position="111"/>
    </location>
</feature>
<dbReference type="SUPFAM" id="SSF88659">
    <property type="entry name" value="Sigma3 and sigma4 domains of RNA polymerase sigma factors"/>
    <property type="match status" value="1"/>
</dbReference>
<dbReference type="InterPro" id="IPR036388">
    <property type="entry name" value="WH-like_DNA-bd_sf"/>
</dbReference>
<evidence type="ECO:0008006" key="3">
    <source>
        <dbReference type="Google" id="ProtNLM"/>
    </source>
</evidence>
<dbReference type="AlphaFoldDB" id="A0A832I0F7"/>
<organism evidence="2">
    <name type="scientific">Eiseniibacteriota bacterium</name>
    <dbReference type="NCBI Taxonomy" id="2212470"/>
    <lineage>
        <taxon>Bacteria</taxon>
        <taxon>Candidatus Eiseniibacteriota</taxon>
    </lineage>
</organism>
<gene>
    <name evidence="2" type="ORF">ENR23_01905</name>
</gene>
<dbReference type="EMBL" id="DSQF01000003">
    <property type="protein sequence ID" value="HGZ42178.1"/>
    <property type="molecule type" value="Genomic_DNA"/>
</dbReference>
<dbReference type="InterPro" id="IPR013324">
    <property type="entry name" value="RNA_pol_sigma_r3/r4-like"/>
</dbReference>
<sequence>MQAAVRRPRGLKRAPAPVQRVAALCAARERVSAALARFREDERAVLALLLVERLTPGEAARALDVPVAALMRGHRALLAELRRALRGTAPRPSRRGESRARIVPLARAGRP</sequence>
<accession>A0A832I0F7</accession>
<evidence type="ECO:0000256" key="1">
    <source>
        <dbReference type="SAM" id="MobiDB-lite"/>
    </source>
</evidence>
<dbReference type="Gene3D" id="1.10.10.10">
    <property type="entry name" value="Winged helix-like DNA-binding domain superfamily/Winged helix DNA-binding domain"/>
    <property type="match status" value="1"/>
</dbReference>